<proteinExistence type="predicted"/>
<name>A0A8S5U3D3_9CAUD</name>
<evidence type="ECO:0000313" key="3">
    <source>
        <dbReference type="EMBL" id="DAF88933.1"/>
    </source>
</evidence>
<dbReference type="PANTHER" id="PTHR41287">
    <property type="match status" value="1"/>
</dbReference>
<feature type="domain" description="Terminase large subunit-like ATPase" evidence="1">
    <location>
        <begin position="93"/>
        <end position="277"/>
    </location>
</feature>
<reference evidence="3" key="1">
    <citation type="journal article" date="2021" name="Proc. Natl. Acad. Sci. U.S.A.">
        <title>A Catalog of Tens of Thousands of Viruses from Human Metagenomes Reveals Hidden Associations with Chronic Diseases.</title>
        <authorList>
            <person name="Tisza M.J."/>
            <person name="Buck C.B."/>
        </authorList>
    </citation>
    <scope>NUCLEOTIDE SEQUENCE</scope>
    <source>
        <strain evidence="3">CtBtV12</strain>
    </source>
</reference>
<dbReference type="InterPro" id="IPR027417">
    <property type="entry name" value="P-loop_NTPase"/>
</dbReference>
<sequence>MTERQRAALAGLSGRRAACIRAYVTDVLEGRKIAGREIVLACGRFCDMLAADYDVNTNDADFVIDVIEATFKHRQGQSLDGKPLRGKPFLLEPWEKFCIYGMLIFFRPGTIERVVKEAFIFIPRKNGKTLVVAALSWALGLLERASGSKVYVVGATLKQAMETFDSWRYNVEKGLYRSEKAARAAGWRILDNNMEHAIERDFPDGSLSLNALASNPDGQDSFNANIIIADELHAYKSGKQYDVLKEATNAYTNKLVVGISTAGDNATGFCAQRLDYCARVVSGQIRDDGYFIFIARADQGEDGAVDYTSPIQHEKANPNYGVTIRPEEILSASLQAQNDPQARSNFLNKRVNIFTNSLRAYFNVEMFKTSDSAAGEALGIDPAWPLERKLKALAALKGVKWYGGADLSKLHDLTAAALHGQYKGIDIVVPHAWFPLVAATEKAEEDDIPLFGWKEDGWLDLCNAPTNNHQLVVDWFVAMKKRGFRIREVGHDRKFCREYFIGMKKAGFKIVDQPQYFYKKSEGFRHIEAAARNHRLYYLGSEAYAYCVQNVAAIEKTDEMVQYEKVQPNRRIDIFDADVFATVRMLEDMGKTDTEGWFNA</sequence>
<dbReference type="PANTHER" id="PTHR41287:SF1">
    <property type="entry name" value="PROTEIN YMFN"/>
    <property type="match status" value="1"/>
</dbReference>
<dbReference type="Pfam" id="PF03354">
    <property type="entry name" value="TerL_ATPase"/>
    <property type="match status" value="1"/>
</dbReference>
<protein>
    <submittedName>
        <fullName evidence="3">Terminase large subunit</fullName>
    </submittedName>
</protein>
<evidence type="ECO:0000259" key="1">
    <source>
        <dbReference type="Pfam" id="PF03354"/>
    </source>
</evidence>
<dbReference type="InterPro" id="IPR046462">
    <property type="entry name" value="TerL_nuclease"/>
</dbReference>
<dbReference type="GO" id="GO:0004519">
    <property type="term" value="F:endonuclease activity"/>
    <property type="evidence" value="ECO:0007669"/>
    <property type="project" value="InterPro"/>
</dbReference>
<dbReference type="EMBL" id="BK015999">
    <property type="protein sequence ID" value="DAF88933.1"/>
    <property type="molecule type" value="Genomic_DNA"/>
</dbReference>
<accession>A0A8S5U3D3</accession>
<feature type="domain" description="Terminase large subunit-like endonuclease" evidence="2">
    <location>
        <begin position="285"/>
        <end position="585"/>
    </location>
</feature>
<dbReference type="Pfam" id="PF20441">
    <property type="entry name" value="TerL_nuclease"/>
    <property type="match status" value="1"/>
</dbReference>
<dbReference type="InterPro" id="IPR005021">
    <property type="entry name" value="Terminase_largesu-like"/>
</dbReference>
<organism evidence="3">
    <name type="scientific">Myoviridae sp. ctBtV12</name>
    <dbReference type="NCBI Taxonomy" id="2825049"/>
    <lineage>
        <taxon>Viruses</taxon>
        <taxon>Duplodnaviria</taxon>
        <taxon>Heunggongvirae</taxon>
        <taxon>Uroviricota</taxon>
        <taxon>Caudoviricetes</taxon>
    </lineage>
</organism>
<evidence type="ECO:0000259" key="2">
    <source>
        <dbReference type="Pfam" id="PF20441"/>
    </source>
</evidence>
<dbReference type="InterPro" id="IPR046461">
    <property type="entry name" value="TerL_ATPase"/>
</dbReference>
<dbReference type="Gene3D" id="3.40.50.300">
    <property type="entry name" value="P-loop containing nucleotide triphosphate hydrolases"/>
    <property type="match status" value="1"/>
</dbReference>